<dbReference type="InterPro" id="IPR019734">
    <property type="entry name" value="TPR_rpt"/>
</dbReference>
<sequence>MKQKTWIVIILLGTLAINAVAYVVVRNRRAPVSVEAPAPVASPTPAAPSPTEPRPTAAPDPSAQEEANAGLARARRAAGLAALEDRDYNKAVAEFTEALSLRKDKGDLVELLRIASDLQGREQSREQARAQAEAAKPEPEPVPVARPVSKAKPVRVALRTKPTAKEEPPPVPEAARSGLLLVTSTPPGMVVMVDGKAVDLTPARLPLRAGSHRVALAQGERRLFEDTVEIEADEVRSINRDLTAELAPRTSTPPPPSARTQPEPTAVAAPTPVVPASATSPGSTVTASATLEPRPPSEASATTARPAAGGKGNLDITSPALYGEVWINNRPYGFPPVTAKDLPAGQARVEIRVNGAVKRRMTVEVEPGRSTSVRVR</sequence>
<evidence type="ECO:0000259" key="3">
    <source>
        <dbReference type="Pfam" id="PF08308"/>
    </source>
</evidence>
<dbReference type="InterPro" id="IPR013229">
    <property type="entry name" value="PEGA"/>
</dbReference>
<feature type="region of interest" description="Disordered" evidence="2">
    <location>
        <begin position="119"/>
        <end position="146"/>
    </location>
</feature>
<evidence type="ECO:0000256" key="2">
    <source>
        <dbReference type="SAM" id="MobiDB-lite"/>
    </source>
</evidence>
<proteinExistence type="predicted"/>
<protein>
    <recommendedName>
        <fullName evidence="3">PEGA domain-containing protein</fullName>
    </recommendedName>
</protein>
<feature type="compositionally biased region" description="Basic and acidic residues" evidence="2">
    <location>
        <begin position="119"/>
        <end position="128"/>
    </location>
</feature>
<reference evidence="4 5" key="1">
    <citation type="submission" date="2014-07" db="EMBL/GenBank/DDBJ databases">
        <title>Draft Genome Sequence of Gephyronic Acid Producer, Cystobacter violaceus Strain Cb vi76.</title>
        <authorList>
            <person name="Stevens D.C."/>
            <person name="Young J."/>
            <person name="Carmichael R."/>
            <person name="Tan J."/>
            <person name="Taylor R.E."/>
        </authorList>
    </citation>
    <scope>NUCLEOTIDE SEQUENCE [LARGE SCALE GENOMIC DNA]</scope>
    <source>
        <strain evidence="4 5">Cb vi76</strain>
    </source>
</reference>
<feature type="compositionally biased region" description="Low complexity" evidence="2">
    <location>
        <begin position="59"/>
        <end position="72"/>
    </location>
</feature>
<evidence type="ECO:0000256" key="1">
    <source>
        <dbReference type="PROSITE-ProRule" id="PRU00339"/>
    </source>
</evidence>
<name>A0A084SZX4_9BACT</name>
<dbReference type="Proteomes" id="UP000028547">
    <property type="component" value="Unassembled WGS sequence"/>
</dbReference>
<dbReference type="PROSITE" id="PS50005">
    <property type="entry name" value="TPR"/>
    <property type="match status" value="1"/>
</dbReference>
<organism evidence="4 5">
    <name type="scientific">Archangium violaceum Cb vi76</name>
    <dbReference type="NCBI Taxonomy" id="1406225"/>
    <lineage>
        <taxon>Bacteria</taxon>
        <taxon>Pseudomonadati</taxon>
        <taxon>Myxococcota</taxon>
        <taxon>Myxococcia</taxon>
        <taxon>Myxococcales</taxon>
        <taxon>Cystobacterineae</taxon>
        <taxon>Archangiaceae</taxon>
        <taxon>Archangium</taxon>
    </lineage>
</organism>
<gene>
    <name evidence="4" type="ORF">Q664_05455</name>
</gene>
<feature type="region of interest" description="Disordered" evidence="2">
    <location>
        <begin position="239"/>
        <end position="314"/>
    </location>
</feature>
<dbReference type="Pfam" id="PF08308">
    <property type="entry name" value="PEGA"/>
    <property type="match status" value="2"/>
</dbReference>
<feature type="repeat" description="TPR" evidence="1">
    <location>
        <begin position="72"/>
        <end position="105"/>
    </location>
</feature>
<feature type="region of interest" description="Disordered" evidence="2">
    <location>
        <begin position="35"/>
        <end position="72"/>
    </location>
</feature>
<feature type="compositionally biased region" description="Pro residues" evidence="2">
    <location>
        <begin position="40"/>
        <end position="58"/>
    </location>
</feature>
<dbReference type="EMBL" id="JPMI01000028">
    <property type="protein sequence ID" value="KFA94009.1"/>
    <property type="molecule type" value="Genomic_DNA"/>
</dbReference>
<evidence type="ECO:0000313" key="4">
    <source>
        <dbReference type="EMBL" id="KFA94009.1"/>
    </source>
</evidence>
<accession>A0A084SZX4</accession>
<dbReference type="AlphaFoldDB" id="A0A084SZX4"/>
<feature type="compositionally biased region" description="Low complexity" evidence="2">
    <location>
        <begin position="258"/>
        <end position="281"/>
    </location>
</feature>
<evidence type="ECO:0000313" key="5">
    <source>
        <dbReference type="Proteomes" id="UP000028547"/>
    </source>
</evidence>
<feature type="domain" description="PEGA" evidence="3">
    <location>
        <begin position="178"/>
        <end position="243"/>
    </location>
</feature>
<keyword evidence="1" id="KW-0802">TPR repeat</keyword>
<feature type="domain" description="PEGA" evidence="3">
    <location>
        <begin position="313"/>
        <end position="375"/>
    </location>
</feature>
<comment type="caution">
    <text evidence="4">The sequence shown here is derived from an EMBL/GenBank/DDBJ whole genome shotgun (WGS) entry which is preliminary data.</text>
</comment>
<dbReference type="RefSeq" id="WP_043390547.1">
    <property type="nucleotide sequence ID" value="NZ_JPMI01000028.1"/>
</dbReference>